<evidence type="ECO:0000256" key="1">
    <source>
        <dbReference type="ARBA" id="ARBA00022679"/>
    </source>
</evidence>
<keyword evidence="2" id="KW-0548">Nucleotidyltransferase</keyword>
<dbReference type="Proteomes" id="UP000664303">
    <property type="component" value="Unassembled WGS sequence"/>
</dbReference>
<feature type="domain" description="Nucleotidyl transferase" evidence="3">
    <location>
        <begin position="2"/>
        <end position="127"/>
    </location>
</feature>
<dbReference type="PANTHER" id="PTHR43584">
    <property type="entry name" value="NUCLEOTIDYL TRANSFERASE"/>
    <property type="match status" value="1"/>
</dbReference>
<dbReference type="Gene3D" id="3.90.550.10">
    <property type="entry name" value="Spore Coat Polysaccharide Biosynthesis Protein SpsA, Chain A"/>
    <property type="match status" value="1"/>
</dbReference>
<evidence type="ECO:0000259" key="3">
    <source>
        <dbReference type="Pfam" id="PF00483"/>
    </source>
</evidence>
<dbReference type="InterPro" id="IPR029044">
    <property type="entry name" value="Nucleotide-diphossugar_trans"/>
</dbReference>
<dbReference type="SUPFAM" id="SSF53448">
    <property type="entry name" value="Nucleotide-diphospho-sugar transferases"/>
    <property type="match status" value="1"/>
</dbReference>
<dbReference type="Pfam" id="PF00483">
    <property type="entry name" value="NTP_transferase"/>
    <property type="match status" value="1"/>
</dbReference>
<dbReference type="RefSeq" id="WP_206561221.1">
    <property type="nucleotide sequence ID" value="NZ_JAFKCZ010000010.1"/>
</dbReference>
<organism evidence="4 5">
    <name type="scientific">Parahaliea mediterranea</name>
    <dbReference type="NCBI Taxonomy" id="651086"/>
    <lineage>
        <taxon>Bacteria</taxon>
        <taxon>Pseudomonadati</taxon>
        <taxon>Pseudomonadota</taxon>
        <taxon>Gammaproteobacteria</taxon>
        <taxon>Cellvibrionales</taxon>
        <taxon>Halieaceae</taxon>
        <taxon>Parahaliea</taxon>
    </lineage>
</organism>
<dbReference type="CDD" id="cd06422">
    <property type="entry name" value="NTP_transferase_like_1"/>
    <property type="match status" value="1"/>
</dbReference>
<keyword evidence="1" id="KW-0808">Transferase</keyword>
<dbReference type="EMBL" id="JAFKCZ010000010">
    <property type="protein sequence ID" value="MBN7797769.1"/>
    <property type="molecule type" value="Genomic_DNA"/>
</dbReference>
<evidence type="ECO:0000256" key="2">
    <source>
        <dbReference type="ARBA" id="ARBA00022695"/>
    </source>
</evidence>
<name>A0A939DGQ7_9GAMM</name>
<accession>A0A939DGQ7</accession>
<dbReference type="GO" id="GO:0016779">
    <property type="term" value="F:nucleotidyltransferase activity"/>
    <property type="evidence" value="ECO:0007669"/>
    <property type="project" value="UniProtKB-KW"/>
</dbReference>
<evidence type="ECO:0000313" key="4">
    <source>
        <dbReference type="EMBL" id="MBN7797769.1"/>
    </source>
</evidence>
<proteinExistence type="predicted"/>
<comment type="caution">
    <text evidence="4">The sequence shown here is derived from an EMBL/GenBank/DDBJ whole genome shotgun (WGS) entry which is preliminary data.</text>
</comment>
<dbReference type="PANTHER" id="PTHR43584:SF8">
    <property type="entry name" value="N-ACETYLMURAMATE ALPHA-1-PHOSPHATE URIDYLYLTRANSFERASE"/>
    <property type="match status" value="1"/>
</dbReference>
<dbReference type="InterPro" id="IPR005835">
    <property type="entry name" value="NTP_transferase_dom"/>
</dbReference>
<evidence type="ECO:0000313" key="5">
    <source>
        <dbReference type="Proteomes" id="UP000664303"/>
    </source>
</evidence>
<protein>
    <submittedName>
        <fullName evidence="4">Nucleotidyltransferase family protein</fullName>
    </submittedName>
</protein>
<dbReference type="InterPro" id="IPR054790">
    <property type="entry name" value="MurU"/>
</dbReference>
<dbReference type="InterPro" id="IPR050065">
    <property type="entry name" value="GlmU-like"/>
</dbReference>
<dbReference type="AlphaFoldDB" id="A0A939DGQ7"/>
<reference evidence="4" key="1">
    <citation type="submission" date="2021-02" db="EMBL/GenBank/DDBJ databases">
        <title>PHA producing bacteria isolated from coastal sediment in Guangdong, Shenzhen.</title>
        <authorList>
            <person name="Zheng W."/>
            <person name="Yu S."/>
            <person name="Huang Y."/>
        </authorList>
    </citation>
    <scope>NUCLEOTIDE SEQUENCE</scope>
    <source>
        <strain evidence="4">TN14-10</strain>
    </source>
</reference>
<gene>
    <name evidence="4" type="ORF">JYP50_14255</name>
</gene>
<keyword evidence="5" id="KW-1185">Reference proteome</keyword>
<dbReference type="NCBIfam" id="NF045761">
    <property type="entry name" value="NAMPUrTaseMurU"/>
    <property type="match status" value="1"/>
</dbReference>
<sequence length="225" mass="23576">MKAMILAAGLGTRMRPLTDHTPKPLLPVGGKPLLGWHIERLVAAGIREMVVNTAHLGEQIADYCGDGGAWGAAIALSPEPEPLETAGGIVRALPLLGEEPFLVVNGDVWTDYPFAGLAARPVAAGGAHLVLVDNPVQHPLGDFQLAGDGRLRARPPHSAGLTFSGIAVYDPGFFDGVPDRKAPLRPLMDSGIAAGRLSGEHYRGQWDDIGTPERLAALDARLGAA</sequence>